<evidence type="ECO:0000313" key="12">
    <source>
        <dbReference type="Proteomes" id="UP000325203"/>
    </source>
</evidence>
<dbReference type="NCBIfam" id="TIGR01167">
    <property type="entry name" value="LPXTG_anchor"/>
    <property type="match status" value="1"/>
</dbReference>
<feature type="region of interest" description="Disordered" evidence="5">
    <location>
        <begin position="108"/>
        <end position="128"/>
    </location>
</feature>
<comment type="caution">
    <text evidence="10">The sequence shown here is derived from an EMBL/GenBank/DDBJ whole genome shotgun (WGS) entry which is preliminary data.</text>
</comment>
<evidence type="ECO:0000256" key="5">
    <source>
        <dbReference type="SAM" id="MobiDB-lite"/>
    </source>
</evidence>
<feature type="domain" description="Gram-positive cocci surface proteins LPxTG" evidence="7">
    <location>
        <begin position="119"/>
        <end position="158"/>
    </location>
</feature>
<accession>A0A2A5SJQ0</accession>
<dbReference type="NCBIfam" id="NF033903">
    <property type="entry name" value="VaFE_rpt"/>
    <property type="match status" value="1"/>
</dbReference>
<dbReference type="Pfam" id="PF18202">
    <property type="entry name" value="TQ"/>
    <property type="match status" value="1"/>
</dbReference>
<feature type="transmembrane region" description="Helical" evidence="6">
    <location>
        <begin position="134"/>
        <end position="153"/>
    </location>
</feature>
<dbReference type="Gene3D" id="2.60.40.3930">
    <property type="match status" value="1"/>
</dbReference>
<evidence type="ECO:0000259" key="8">
    <source>
        <dbReference type="Pfam" id="PF18202"/>
    </source>
</evidence>
<protein>
    <submittedName>
        <fullName evidence="9">LPXTG cell wall anchor domain-containing protein</fullName>
    </submittedName>
</protein>
<keyword evidence="6" id="KW-1133">Transmembrane helix</keyword>
<feature type="domain" description="T-Q ester bond containing" evidence="8">
    <location>
        <begin position="7"/>
        <end position="108"/>
    </location>
</feature>
<keyword evidence="4" id="KW-0572">Peptidoglycan-anchor</keyword>
<dbReference type="EMBL" id="VXKC01000002">
    <property type="protein sequence ID" value="KAA8705042.1"/>
    <property type="molecule type" value="Genomic_DNA"/>
</dbReference>
<keyword evidence="3" id="KW-0732">Signal</keyword>
<evidence type="ECO:0000256" key="2">
    <source>
        <dbReference type="ARBA" id="ARBA00022525"/>
    </source>
</evidence>
<keyword evidence="2" id="KW-0964">Secreted</keyword>
<keyword evidence="6" id="KW-0472">Membrane</keyword>
<name>A0A2A5SJQ0_LACLH</name>
<evidence type="ECO:0000259" key="7">
    <source>
        <dbReference type="Pfam" id="PF00746"/>
    </source>
</evidence>
<dbReference type="InterPro" id="IPR019931">
    <property type="entry name" value="LPXTG_anchor"/>
</dbReference>
<dbReference type="Proteomes" id="UP000218744">
    <property type="component" value="Unassembled WGS sequence"/>
</dbReference>
<evidence type="ECO:0000256" key="4">
    <source>
        <dbReference type="ARBA" id="ARBA00023088"/>
    </source>
</evidence>
<organism evidence="10 11">
    <name type="scientific">Lactococcus lactis subsp. hordniae</name>
    <dbReference type="NCBI Taxonomy" id="203404"/>
    <lineage>
        <taxon>Bacteria</taxon>
        <taxon>Bacillati</taxon>
        <taxon>Bacillota</taxon>
        <taxon>Bacilli</taxon>
        <taxon>Lactobacillales</taxon>
        <taxon>Streptococcaceae</taxon>
        <taxon>Lactococcus</taxon>
    </lineage>
</organism>
<evidence type="ECO:0000313" key="10">
    <source>
        <dbReference type="EMBL" id="PCS13680.1"/>
    </source>
</evidence>
<feature type="compositionally biased region" description="Polar residues" evidence="5">
    <location>
        <begin position="117"/>
        <end position="128"/>
    </location>
</feature>
<evidence type="ECO:0000256" key="6">
    <source>
        <dbReference type="SAM" id="Phobius"/>
    </source>
</evidence>
<evidence type="ECO:0000256" key="1">
    <source>
        <dbReference type="ARBA" id="ARBA00022512"/>
    </source>
</evidence>
<evidence type="ECO:0000256" key="3">
    <source>
        <dbReference type="ARBA" id="ARBA00022729"/>
    </source>
</evidence>
<proteinExistence type="predicted"/>
<evidence type="ECO:0000313" key="9">
    <source>
        <dbReference type="EMBL" id="KAA8705042.1"/>
    </source>
</evidence>
<dbReference type="Pfam" id="PF00746">
    <property type="entry name" value="Gram_pos_anchor"/>
    <property type="match status" value="1"/>
</dbReference>
<keyword evidence="1" id="KW-0134">Cell wall</keyword>
<keyword evidence="6" id="KW-0812">Transmembrane</keyword>
<dbReference type="AlphaFoldDB" id="A0A2A5SJQ0"/>
<reference evidence="10 11" key="1">
    <citation type="submission" date="2014-12" db="EMBL/GenBank/DDBJ databases">
        <title>Draft genome sequences of 10 type strains of Lactococcus.</title>
        <authorList>
            <person name="Sun Z."/>
            <person name="Zhong Z."/>
            <person name="Liu W."/>
            <person name="Zhang W."/>
            <person name="Zhang H."/>
        </authorList>
    </citation>
    <scope>NUCLEOTIDE SEQUENCE [LARGE SCALE GENOMIC DNA]</scope>
    <source>
        <strain evidence="10 11">DSM 20450</strain>
    </source>
</reference>
<evidence type="ECO:0000313" key="11">
    <source>
        <dbReference type="Proteomes" id="UP000218744"/>
    </source>
</evidence>
<gene>
    <name evidence="9" type="ORF">F4V48_01360</name>
    <name evidence="10" type="ORF">RU90_GL002064</name>
</gene>
<dbReference type="InterPro" id="IPR041100">
    <property type="entry name" value="TQ"/>
</dbReference>
<dbReference type="Proteomes" id="UP000325203">
    <property type="component" value="Unassembled WGS sequence"/>
</dbReference>
<reference evidence="9 12" key="2">
    <citation type="submission" date="2019-09" db="EMBL/GenBank/DDBJ databases">
        <title>Draft genome sequence of various Type strains from the CCUG.</title>
        <authorList>
            <person name="Pineiro-Iglesias B."/>
            <person name="Tunovic T."/>
            <person name="Unosson C."/>
            <person name="Inganas E."/>
            <person name="Ohlen M."/>
            <person name="Cardew S."/>
            <person name="Jensie-Markopoulos S."/>
            <person name="Salva-Serra F."/>
            <person name="Jaen-Luchoro D."/>
            <person name="Karlsson R."/>
            <person name="Svensson-Stadler L."/>
            <person name="Chun J."/>
            <person name="Moore E."/>
        </authorList>
    </citation>
    <scope>NUCLEOTIDE SEQUENCE [LARGE SCALE GENOMIC DNA]</scope>
    <source>
        <strain evidence="9 12">CCUG 32210T</strain>
    </source>
</reference>
<sequence>MFISYADEQVIINDKVKYTELTVGKEYTVNGVLMDKLPGKPLEVDGKEVTGSTTFTSITTDGTVNVEFTFNSSALKGQTIVVFKKVYQGDKEVASHEDINDEGQTVKVANPNKETPKGNNNNGGLPSTGEHSSAGIIAFGISVIVLAGAVISIKAKGKDKI</sequence>
<dbReference type="RefSeq" id="WP_161934637.1">
    <property type="nucleotide sequence ID" value="NZ_JBHSBR010000009.1"/>
</dbReference>
<dbReference type="EMBL" id="JXKA01000005">
    <property type="protein sequence ID" value="PCS13680.1"/>
    <property type="molecule type" value="Genomic_DNA"/>
</dbReference>